<keyword evidence="1" id="KW-0732">Signal</keyword>
<dbReference type="CDD" id="cd01098">
    <property type="entry name" value="PAN_AP_plant"/>
    <property type="match status" value="1"/>
</dbReference>
<feature type="domain" description="S-locus glycoprotein" evidence="4">
    <location>
        <begin position="71"/>
        <end position="149"/>
    </location>
</feature>
<evidence type="ECO:0000313" key="7">
    <source>
        <dbReference type="Proteomes" id="UP000823674"/>
    </source>
</evidence>
<dbReference type="Pfam" id="PF00954">
    <property type="entry name" value="S_locus_glycop"/>
    <property type="match status" value="1"/>
</dbReference>
<keyword evidence="3" id="KW-0812">Transmembrane</keyword>
<dbReference type="PANTHER" id="PTHR32444">
    <property type="entry name" value="BULB-TYPE LECTIN DOMAIN-CONTAINING PROTEIN"/>
    <property type="match status" value="1"/>
</dbReference>
<dbReference type="InterPro" id="IPR003609">
    <property type="entry name" value="Pan_app"/>
</dbReference>
<feature type="transmembrane region" description="Helical" evidence="3">
    <location>
        <begin position="12"/>
        <end position="34"/>
    </location>
</feature>
<dbReference type="InterPro" id="IPR000858">
    <property type="entry name" value="S_locus_glycoprot_dom"/>
</dbReference>
<evidence type="ECO:0000256" key="1">
    <source>
        <dbReference type="ARBA" id="ARBA00022729"/>
    </source>
</evidence>
<organism evidence="6 7">
    <name type="scientific">Brassica rapa subsp. trilocularis</name>
    <dbReference type="NCBI Taxonomy" id="1813537"/>
    <lineage>
        <taxon>Eukaryota</taxon>
        <taxon>Viridiplantae</taxon>
        <taxon>Streptophyta</taxon>
        <taxon>Embryophyta</taxon>
        <taxon>Tracheophyta</taxon>
        <taxon>Spermatophyta</taxon>
        <taxon>Magnoliopsida</taxon>
        <taxon>eudicotyledons</taxon>
        <taxon>Gunneridae</taxon>
        <taxon>Pentapetalae</taxon>
        <taxon>rosids</taxon>
        <taxon>malvids</taxon>
        <taxon>Brassicales</taxon>
        <taxon>Brassicaceae</taxon>
        <taxon>Brassiceae</taxon>
        <taxon>Brassica</taxon>
    </lineage>
</organism>
<proteinExistence type="predicted"/>
<evidence type="ECO:0000256" key="2">
    <source>
        <dbReference type="ARBA" id="ARBA00023157"/>
    </source>
</evidence>
<keyword evidence="3" id="KW-1133">Transmembrane helix</keyword>
<reference evidence="6 7" key="1">
    <citation type="submission" date="2021-03" db="EMBL/GenBank/DDBJ databases">
        <authorList>
            <person name="King G.J."/>
            <person name="Bancroft I."/>
            <person name="Baten A."/>
            <person name="Bloomfield J."/>
            <person name="Borpatragohain P."/>
            <person name="He Z."/>
            <person name="Irish N."/>
            <person name="Irwin J."/>
            <person name="Liu K."/>
            <person name="Mauleon R.P."/>
            <person name="Moore J."/>
            <person name="Morris R."/>
            <person name="Ostergaard L."/>
            <person name="Wang B."/>
            <person name="Wells R."/>
        </authorList>
    </citation>
    <scope>NUCLEOTIDE SEQUENCE [LARGE SCALE GENOMIC DNA]</scope>
    <source>
        <strain evidence="6">R-o-18</strain>
        <tissue evidence="6">Leaf</tissue>
    </source>
</reference>
<feature type="domain" description="Apple" evidence="5">
    <location>
        <begin position="177"/>
        <end position="230"/>
    </location>
</feature>
<evidence type="ECO:0008006" key="8">
    <source>
        <dbReference type="Google" id="ProtNLM"/>
    </source>
</evidence>
<keyword evidence="3" id="KW-0472">Membrane</keyword>
<dbReference type="PANTHER" id="PTHR32444:SF214">
    <property type="entry name" value="S-LOCUS GLYCOPROTEIN"/>
    <property type="match status" value="1"/>
</dbReference>
<dbReference type="Pfam" id="PF08276">
    <property type="entry name" value="PAN_2"/>
    <property type="match status" value="1"/>
</dbReference>
<gene>
    <name evidence="6" type="primary">A03p056560.1_BraROA</name>
    <name evidence="6" type="ORF">IGI04_012964</name>
</gene>
<accession>A0ABQ7N7G4</accession>
<keyword evidence="7" id="KW-1185">Reference proteome</keyword>
<comment type="caution">
    <text evidence="6">The sequence shown here is derived from an EMBL/GenBank/DDBJ whole genome shotgun (WGS) entry which is preliminary data.</text>
</comment>
<sequence>MKGVQNIYHHSYTFSFFLVLILFHPTLSIVVNMMSSTESLTISSNRTLVSSGGVFELGFFKPSALSRWYLWNGSEFSGIPEVQGLSYMVYDYTENSEEVAYTFLMANQSIYSRLKISELGYLYRFTWIPPSWGWNIFWTLPTDDCDIYESWFDPKNRQQWDLREGSDGCVRRTPLSCSGNGFSLLKNMKLPDTKMAIRCLSDCDGTSFAAGDVQNGGLGCVIWTGDLSDIRSYSIGGQDLYVKVAVVDLGNNWISQSHYKLRYLLSFLGRGERHKINRLEYRSRPYAYSVCYRVLLLEEETEASKDNCNTYRFTLRGGMNKTEKNLSGVNEEEDLEFPLMEFEAVLIATEHFCDCNKIGKGDFGVVYKMKPEDVC</sequence>
<evidence type="ECO:0000259" key="5">
    <source>
        <dbReference type="Pfam" id="PF08276"/>
    </source>
</evidence>
<name>A0ABQ7N7G4_BRACM</name>
<protein>
    <recommendedName>
        <fullName evidence="8">S-locus glycoprotein domain-containing protein</fullName>
    </recommendedName>
</protein>
<dbReference type="EMBL" id="JADBGQ010000003">
    <property type="protein sequence ID" value="KAG5406845.1"/>
    <property type="molecule type" value="Genomic_DNA"/>
</dbReference>
<dbReference type="Proteomes" id="UP000823674">
    <property type="component" value="Chromosome A03"/>
</dbReference>
<evidence type="ECO:0000259" key="4">
    <source>
        <dbReference type="Pfam" id="PF00954"/>
    </source>
</evidence>
<evidence type="ECO:0000256" key="3">
    <source>
        <dbReference type="SAM" id="Phobius"/>
    </source>
</evidence>
<evidence type="ECO:0000313" key="6">
    <source>
        <dbReference type="EMBL" id="KAG5406845.1"/>
    </source>
</evidence>
<keyword evidence="2" id="KW-1015">Disulfide bond</keyword>